<evidence type="ECO:0000313" key="1">
    <source>
        <dbReference type="EMBL" id="ATZ22268.1"/>
    </source>
</evidence>
<dbReference type="KEGG" id="slx:SLAV_01705"/>
<accession>A0A2K8P724</accession>
<dbReference type="GeneID" id="49381524"/>
<keyword evidence="2" id="KW-1185">Reference proteome</keyword>
<organism evidence="1 2">
    <name type="scientific">Streptomyces lavendulae subsp. lavendulae</name>
    <dbReference type="NCBI Taxonomy" id="58340"/>
    <lineage>
        <taxon>Bacteria</taxon>
        <taxon>Bacillati</taxon>
        <taxon>Actinomycetota</taxon>
        <taxon>Actinomycetes</taxon>
        <taxon>Kitasatosporales</taxon>
        <taxon>Streptomycetaceae</taxon>
        <taxon>Streptomyces</taxon>
    </lineage>
</organism>
<dbReference type="RefSeq" id="WP_234333446.1">
    <property type="nucleotide sequence ID" value="NZ_CP024985.1"/>
</dbReference>
<reference evidence="1 2" key="1">
    <citation type="submission" date="2017-11" db="EMBL/GenBank/DDBJ databases">
        <title>Complete genome sequence of Streptomyces lavendulae subsp. lavendulae CCM 3239 (formerly 'Streptomyces aureofaciens CCM 3239'), the producer of the angucycline-type antibiotic auricin.</title>
        <authorList>
            <person name="Busche T."/>
            <person name="Novakova R."/>
            <person name="Al'Dilaimi A."/>
            <person name="Homerova D."/>
            <person name="Feckova L."/>
            <person name="Rezuchova B."/>
            <person name="Mingyar E."/>
            <person name="Csolleiova D."/>
            <person name="Bekeova C."/>
            <person name="Winkler A."/>
            <person name="Sevcikova B."/>
            <person name="Kalinowski J."/>
            <person name="Kormanec J."/>
            <person name="Ruckert C."/>
        </authorList>
    </citation>
    <scope>NUCLEOTIDE SEQUENCE [LARGE SCALE GENOMIC DNA]</scope>
    <source>
        <strain evidence="1 2">CCM 3239</strain>
    </source>
</reference>
<sequence length="162" mass="16727">MCDIDLSSVAAWTTTSGRTSSPSSCTGPIRAPTASFHAATRRWMSSGRVPARATLRLHRTLGATVGALLLALAVPTSAHATTGDFLYKTSTGQDAGLSDANSGIRINLPGTTAQEPGHSPQNFTVSTATVFAEQDGEGDTCTAMNPGTKLGEEREVGSVIFS</sequence>
<dbReference type="AlphaFoldDB" id="A0A2K8P724"/>
<protein>
    <submittedName>
        <fullName evidence="1">Uncharacterized protein</fullName>
    </submittedName>
</protein>
<dbReference type="Proteomes" id="UP000231791">
    <property type="component" value="Chromosome"/>
</dbReference>
<evidence type="ECO:0000313" key="2">
    <source>
        <dbReference type="Proteomes" id="UP000231791"/>
    </source>
</evidence>
<gene>
    <name evidence="1" type="ORF">SLAV_01705</name>
</gene>
<name>A0A2K8P724_STRLA</name>
<proteinExistence type="predicted"/>
<dbReference type="EMBL" id="CP024985">
    <property type="protein sequence ID" value="ATZ22268.1"/>
    <property type="molecule type" value="Genomic_DNA"/>
</dbReference>